<evidence type="ECO:0000256" key="1">
    <source>
        <dbReference type="ARBA" id="ARBA00022801"/>
    </source>
</evidence>
<dbReference type="PROSITE" id="PS51462">
    <property type="entry name" value="NUDIX"/>
    <property type="match status" value="1"/>
</dbReference>
<dbReference type="RefSeq" id="WP_053922540.1">
    <property type="nucleotide sequence ID" value="NZ_LGKG01000013.1"/>
</dbReference>
<dbReference type="InterPro" id="IPR000086">
    <property type="entry name" value="NUDIX_hydrolase_dom"/>
</dbReference>
<dbReference type="InterPro" id="IPR015797">
    <property type="entry name" value="NUDIX_hydrolase-like_dom_sf"/>
</dbReference>
<dbReference type="SUPFAM" id="SSF55811">
    <property type="entry name" value="Nudix"/>
    <property type="match status" value="1"/>
</dbReference>
<dbReference type="PANTHER" id="PTHR21340:SF0">
    <property type="entry name" value="BIS(5'-NUCLEOSYL)-TETRAPHOSPHATASE [ASYMMETRICAL]"/>
    <property type="match status" value="1"/>
</dbReference>
<dbReference type="PATRIC" id="fig|66876.3.peg.1141"/>
<keyword evidence="1" id="KW-0378">Hydrolase</keyword>
<dbReference type="InterPro" id="IPR051325">
    <property type="entry name" value="Nudix_hydrolase_domain"/>
</dbReference>
<organism evidence="3 4">
    <name type="scientific">Streptomyces chattanoogensis</name>
    <dbReference type="NCBI Taxonomy" id="66876"/>
    <lineage>
        <taxon>Bacteria</taxon>
        <taxon>Bacillati</taxon>
        <taxon>Actinomycetota</taxon>
        <taxon>Actinomycetes</taxon>
        <taxon>Kitasatosporales</taxon>
        <taxon>Streptomycetaceae</taxon>
        <taxon>Streptomyces</taxon>
    </lineage>
</organism>
<name>A0A0N1JYX0_9ACTN</name>
<evidence type="ECO:0000259" key="2">
    <source>
        <dbReference type="PROSITE" id="PS51462"/>
    </source>
</evidence>
<dbReference type="Proteomes" id="UP000037982">
    <property type="component" value="Unassembled WGS sequence"/>
</dbReference>
<dbReference type="InterPro" id="IPR020084">
    <property type="entry name" value="NUDIX_hydrolase_CS"/>
</dbReference>
<reference evidence="4" key="1">
    <citation type="submission" date="2015-07" db="EMBL/GenBank/DDBJ databases">
        <authorList>
            <person name="Ju K.-S."/>
            <person name="Doroghazi J.R."/>
            <person name="Metcalf W.W."/>
        </authorList>
    </citation>
    <scope>NUCLEOTIDE SEQUENCE [LARGE SCALE GENOMIC DNA]</scope>
    <source>
        <strain evidence="4">NRRL ISP-5002</strain>
    </source>
</reference>
<dbReference type="PROSITE" id="PS00893">
    <property type="entry name" value="NUDIX_BOX"/>
    <property type="match status" value="1"/>
</dbReference>
<dbReference type="Gene3D" id="3.90.79.10">
    <property type="entry name" value="Nucleoside Triphosphate Pyrophosphohydrolase"/>
    <property type="match status" value="1"/>
</dbReference>
<dbReference type="GO" id="GO:0006167">
    <property type="term" value="P:AMP biosynthetic process"/>
    <property type="evidence" value="ECO:0007669"/>
    <property type="project" value="TreeGrafter"/>
</dbReference>
<dbReference type="EMBL" id="LGKG01000013">
    <property type="protein sequence ID" value="KPC66324.1"/>
    <property type="molecule type" value="Genomic_DNA"/>
</dbReference>
<dbReference type="GO" id="GO:0004081">
    <property type="term" value="F:bis(5'-nucleosyl)-tetraphosphatase (asymmetrical) activity"/>
    <property type="evidence" value="ECO:0007669"/>
    <property type="project" value="TreeGrafter"/>
</dbReference>
<proteinExistence type="predicted"/>
<keyword evidence="4" id="KW-1185">Reference proteome</keyword>
<dbReference type="GO" id="GO:0006754">
    <property type="term" value="P:ATP biosynthetic process"/>
    <property type="evidence" value="ECO:0007669"/>
    <property type="project" value="TreeGrafter"/>
</dbReference>
<sequence length="142" mass="15660">MAEQSVIRAAGCVLWRRAPSGDGLEIALVHRPKYDDWSHPKGKLKRTEDALSGAIREVSEETGLTCALGSELPTVRYVVGTRPKEVRYWAAEATGGTFVPNREVDRLLWATPEAARRHLTQERDKELVAALLSALHVTGQGM</sequence>
<accession>A0A0N1JYX0</accession>
<dbReference type="AlphaFoldDB" id="A0A0N1JYX0"/>
<dbReference type="PANTHER" id="PTHR21340">
    <property type="entry name" value="DIADENOSINE 5,5-P1,P4-TETRAPHOSPHATE PYROPHOSPHOHYDROLASE MUTT"/>
    <property type="match status" value="1"/>
</dbReference>
<evidence type="ECO:0000313" key="4">
    <source>
        <dbReference type="Proteomes" id="UP000037982"/>
    </source>
</evidence>
<protein>
    <submittedName>
        <fullName evidence="3">DNA mismatch repair protein MutT</fullName>
    </submittedName>
</protein>
<evidence type="ECO:0000313" key="3">
    <source>
        <dbReference type="EMBL" id="KPC66324.1"/>
    </source>
</evidence>
<dbReference type="Pfam" id="PF00293">
    <property type="entry name" value="NUDIX"/>
    <property type="match status" value="1"/>
</dbReference>
<feature type="domain" description="Nudix hydrolase" evidence="2">
    <location>
        <begin position="5"/>
        <end position="133"/>
    </location>
</feature>
<dbReference type="CDD" id="cd03673">
    <property type="entry name" value="NUDIX_Ap6A_hydrolase"/>
    <property type="match status" value="1"/>
</dbReference>
<comment type="caution">
    <text evidence="3">The sequence shown here is derived from an EMBL/GenBank/DDBJ whole genome shotgun (WGS) entry which is preliminary data.</text>
</comment>
<gene>
    <name evidence="3" type="ORF">ADL29_05180</name>
</gene>